<evidence type="ECO:0000259" key="1">
    <source>
        <dbReference type="Pfam" id="PF00501"/>
    </source>
</evidence>
<accession>A0A6M2D059</accession>
<proteinExistence type="predicted"/>
<dbReference type="InterPro" id="IPR000873">
    <property type="entry name" value="AMP-dep_synth/lig_dom"/>
</dbReference>
<dbReference type="EMBL" id="GHWJ01006599">
    <property type="protein sequence ID" value="NOV39336.1"/>
    <property type="molecule type" value="Transcribed_RNA"/>
</dbReference>
<feature type="domain" description="AMP-dependent synthetase/ligase" evidence="1">
    <location>
        <begin position="29"/>
        <end position="111"/>
    </location>
</feature>
<dbReference type="AlphaFoldDB" id="A0A6M2D059"/>
<dbReference type="VEuPathDB" id="VectorBase:LOC119180084"/>
<dbReference type="Pfam" id="PF00501">
    <property type="entry name" value="AMP-binding"/>
    <property type="match status" value="1"/>
</dbReference>
<dbReference type="Gene3D" id="3.40.50.980">
    <property type="match status" value="1"/>
</dbReference>
<protein>
    <submittedName>
        <fullName evidence="2">Putative acyl-coa synthetase</fullName>
    </submittedName>
</protein>
<sequence>MKARIQDGVVYSPFPSTDIPSCSAYTVIEEALSRNPERVAFIEGSIKTTRAELLALMKRYAVGFQQQGIGPGDRVCAHLRNSLENLAAMYGCIFTGATLVLAKTSLTESALPMSGC</sequence>
<dbReference type="InterPro" id="IPR050237">
    <property type="entry name" value="ATP-dep_AMP-bd_enzyme"/>
</dbReference>
<evidence type="ECO:0000313" key="2">
    <source>
        <dbReference type="EMBL" id="NOV39336.1"/>
    </source>
</evidence>
<name>A0A6M2D059_RHIMP</name>
<dbReference type="SUPFAM" id="SSF56801">
    <property type="entry name" value="Acetyl-CoA synthetase-like"/>
    <property type="match status" value="1"/>
</dbReference>
<dbReference type="PANTHER" id="PTHR43767">
    <property type="entry name" value="LONG-CHAIN-FATTY-ACID--COA LIGASE"/>
    <property type="match status" value="1"/>
</dbReference>
<dbReference type="PANTHER" id="PTHR43767:SF1">
    <property type="entry name" value="NONRIBOSOMAL PEPTIDE SYNTHASE PES1 (EUROFUNG)-RELATED"/>
    <property type="match status" value="1"/>
</dbReference>
<dbReference type="OrthoDB" id="6503496at2759"/>
<organism evidence="2">
    <name type="scientific">Rhipicephalus microplus</name>
    <name type="common">Cattle tick</name>
    <name type="synonym">Boophilus microplus</name>
    <dbReference type="NCBI Taxonomy" id="6941"/>
    <lineage>
        <taxon>Eukaryota</taxon>
        <taxon>Metazoa</taxon>
        <taxon>Ecdysozoa</taxon>
        <taxon>Arthropoda</taxon>
        <taxon>Chelicerata</taxon>
        <taxon>Arachnida</taxon>
        <taxon>Acari</taxon>
        <taxon>Parasitiformes</taxon>
        <taxon>Ixodida</taxon>
        <taxon>Ixodoidea</taxon>
        <taxon>Ixodidae</taxon>
        <taxon>Rhipicephalinae</taxon>
        <taxon>Rhipicephalus</taxon>
        <taxon>Boophilus</taxon>
    </lineage>
</organism>
<reference evidence="2" key="1">
    <citation type="submission" date="2019-09" db="EMBL/GenBank/DDBJ databases">
        <title>Organ-specific transcriptomic study of the physiology of the cattle tick, Rhipicephalus microplus.</title>
        <authorList>
            <person name="Tirloni L."/>
            <person name="Braz G."/>
            <person name="Gandara A.C.P."/>
            <person name="Sabadin G.A."/>
            <person name="da Silva R.M."/>
            <person name="Guizzo M.G."/>
            <person name="Machado J.A."/>
            <person name="Costa E.P."/>
            <person name="Gomes H.F."/>
            <person name="Moraes J."/>
            <person name="Mota M.B.S."/>
            <person name="Mesquita R.D."/>
            <person name="Alvarenga P.H."/>
            <person name="Alves F."/>
            <person name="Seixas A."/>
            <person name="da Fonseca R.N."/>
            <person name="Fogaca A."/>
            <person name="Logullo C."/>
            <person name="Tanaka A."/>
            <person name="Daffre S."/>
            <person name="Termignoni C."/>
            <person name="Vaz I.S.Jr."/>
            <person name="Oliveira P.L."/>
            <person name="Ribeiro J.M."/>
        </authorList>
    </citation>
    <scope>NUCLEOTIDE SEQUENCE</scope>
    <source>
        <strain evidence="2">Porto Alegre</strain>
    </source>
</reference>